<keyword evidence="6" id="KW-0547">Nucleotide-binding</keyword>
<keyword evidence="1" id="KW-0813">Transport</keyword>
<dbReference type="PROSITE" id="PS50893">
    <property type="entry name" value="ABC_TRANSPORTER_2"/>
    <property type="match status" value="2"/>
</dbReference>
<dbReference type="CDD" id="cd03215">
    <property type="entry name" value="ABC_Carb_Monos_II"/>
    <property type="match status" value="1"/>
</dbReference>
<organism evidence="10 11">
    <name type="scientific">Paraburkholderia haematera</name>
    <dbReference type="NCBI Taxonomy" id="2793077"/>
    <lineage>
        <taxon>Bacteria</taxon>
        <taxon>Pseudomonadati</taxon>
        <taxon>Pseudomonadota</taxon>
        <taxon>Betaproteobacteria</taxon>
        <taxon>Burkholderiales</taxon>
        <taxon>Burkholderiaceae</taxon>
        <taxon>Paraburkholderia</taxon>
    </lineage>
</organism>
<evidence type="ECO:0000256" key="7">
    <source>
        <dbReference type="ARBA" id="ARBA00022840"/>
    </source>
</evidence>
<comment type="caution">
    <text evidence="10">The sequence shown here is derived from an EMBL/GenBank/DDBJ whole genome shotgun (WGS) entry which is preliminary data.</text>
</comment>
<dbReference type="PANTHER" id="PTHR43790">
    <property type="entry name" value="CARBOHYDRATE TRANSPORT ATP-BINDING PROTEIN MG119-RELATED"/>
    <property type="match status" value="1"/>
</dbReference>
<gene>
    <name evidence="10" type="primary">mglA_2</name>
    <name evidence="10" type="ORF">R69888_05207</name>
</gene>
<evidence type="ECO:0000313" key="11">
    <source>
        <dbReference type="Proteomes" id="UP000672526"/>
    </source>
</evidence>
<dbReference type="EMBL" id="CAJNBK010000019">
    <property type="protein sequence ID" value="CAE6800963.1"/>
    <property type="molecule type" value="Genomic_DNA"/>
</dbReference>
<keyword evidence="4" id="KW-0762">Sugar transport</keyword>
<dbReference type="Proteomes" id="UP000672526">
    <property type="component" value="Unassembled WGS sequence"/>
</dbReference>
<feature type="domain" description="ABC transporter" evidence="9">
    <location>
        <begin position="16"/>
        <end position="252"/>
    </location>
</feature>
<dbReference type="InterPro" id="IPR003439">
    <property type="entry name" value="ABC_transporter-like_ATP-bd"/>
</dbReference>
<evidence type="ECO:0000313" key="10">
    <source>
        <dbReference type="EMBL" id="CAE6800963.1"/>
    </source>
</evidence>
<protein>
    <submittedName>
        <fullName evidence="10">Galactose/methyl galactoside import ATP-binding protein MglA</fullName>
    </submittedName>
</protein>
<dbReference type="Pfam" id="PF00005">
    <property type="entry name" value="ABC_tran"/>
    <property type="match status" value="2"/>
</dbReference>
<dbReference type="InterPro" id="IPR027417">
    <property type="entry name" value="P-loop_NTPase"/>
</dbReference>
<evidence type="ECO:0000256" key="1">
    <source>
        <dbReference type="ARBA" id="ARBA00022448"/>
    </source>
</evidence>
<accession>A0ABM8SCB2</accession>
<dbReference type="InterPro" id="IPR003593">
    <property type="entry name" value="AAA+_ATPase"/>
</dbReference>
<dbReference type="InterPro" id="IPR050107">
    <property type="entry name" value="ABC_carbohydrate_import_ATPase"/>
</dbReference>
<keyword evidence="3" id="KW-0997">Cell inner membrane</keyword>
<evidence type="ECO:0000256" key="8">
    <source>
        <dbReference type="SAM" id="MobiDB-lite"/>
    </source>
</evidence>
<keyword evidence="3" id="KW-0472">Membrane</keyword>
<evidence type="ECO:0000256" key="4">
    <source>
        <dbReference type="ARBA" id="ARBA00022597"/>
    </source>
</evidence>
<dbReference type="SUPFAM" id="SSF52540">
    <property type="entry name" value="P-loop containing nucleoside triphosphate hydrolases"/>
    <property type="match status" value="2"/>
</dbReference>
<dbReference type="PANTHER" id="PTHR43790:SF9">
    <property type="entry name" value="GALACTOFURANOSE TRANSPORTER ATP-BINDING PROTEIN YTFR"/>
    <property type="match status" value="1"/>
</dbReference>
<evidence type="ECO:0000256" key="3">
    <source>
        <dbReference type="ARBA" id="ARBA00022519"/>
    </source>
</evidence>
<keyword evidence="2" id="KW-1003">Cell membrane</keyword>
<dbReference type="CDD" id="cd03216">
    <property type="entry name" value="ABC_Carb_Monos_I"/>
    <property type="match status" value="1"/>
</dbReference>
<keyword evidence="7 10" id="KW-0067">ATP-binding</keyword>
<evidence type="ECO:0000259" key="9">
    <source>
        <dbReference type="PROSITE" id="PS50893"/>
    </source>
</evidence>
<keyword evidence="5" id="KW-0677">Repeat</keyword>
<dbReference type="GO" id="GO:0005524">
    <property type="term" value="F:ATP binding"/>
    <property type="evidence" value="ECO:0007669"/>
    <property type="project" value="UniProtKB-KW"/>
</dbReference>
<name>A0ABM8SCB2_9BURK</name>
<feature type="domain" description="ABC transporter" evidence="9">
    <location>
        <begin position="273"/>
        <end position="525"/>
    </location>
</feature>
<proteinExistence type="predicted"/>
<reference evidence="10 11" key="1">
    <citation type="submission" date="2021-02" db="EMBL/GenBank/DDBJ databases">
        <authorList>
            <person name="Vanwijnsberghe S."/>
        </authorList>
    </citation>
    <scope>NUCLEOTIDE SEQUENCE [LARGE SCALE GENOMIC DNA]</scope>
    <source>
        <strain evidence="10 11">LMG 31837</strain>
    </source>
</reference>
<evidence type="ECO:0000256" key="6">
    <source>
        <dbReference type="ARBA" id="ARBA00022741"/>
    </source>
</evidence>
<feature type="region of interest" description="Disordered" evidence="8">
    <location>
        <begin position="527"/>
        <end position="551"/>
    </location>
</feature>
<sequence length="551" mass="59135">MSEPVAAASSPQVPLIRVAGVTKRFGGVQALRGVSLDVLPGEVHALLGENGAGKSTLIKILSGVHTYDEGVIEIAGQPVAFDSPARSREAGVAVVYQDLSLVESLSVGANLMLGREPRTRLGFVKNRQLMATVSEFLRSHGIPLDPRTPVGALPFAYRQMTEICKALMGDVRVLILDEPTSALTGGEEQILFDAIRAVTDRGVGVIYVTHRLNEVFRISQRVTVFRDGANAGVFQTAQTDMKQLVAAIVGPGHAAMQARERMAAGVRDDGSAVERQTLATFHAAAAPMLKLSDVSNDRLHHVDLMIRRGEIHGLAGLIGSGRTEVLQTIFGIRRIEAGAIVIDGQSRSRMTPAEAIRLGVALVPEDRHLEGLVLDHSIERNLTLPRLPRFSRWGWMRGQAAVHQAKRSMKELAVKAPGSSTAVKFLSGGNQQKVVFAKWNHPRPKILLLDEPTVGVDVGAREEIYGVIQDAARAGTGVLVVSSDLDELLRLCSRISIVVDGAIVKTVERDDLANAEALHHLIQLSRSSIESPSPSEGPSSGRETSSSAHAI</sequence>
<evidence type="ECO:0000256" key="5">
    <source>
        <dbReference type="ARBA" id="ARBA00022737"/>
    </source>
</evidence>
<keyword evidence="11" id="KW-1185">Reference proteome</keyword>
<evidence type="ECO:0000256" key="2">
    <source>
        <dbReference type="ARBA" id="ARBA00022475"/>
    </source>
</evidence>
<dbReference type="RefSeq" id="WP_211614346.1">
    <property type="nucleotide sequence ID" value="NZ_CAJNBK010000019.1"/>
</dbReference>
<dbReference type="SMART" id="SM00382">
    <property type="entry name" value="AAA"/>
    <property type="match status" value="2"/>
</dbReference>
<dbReference type="Gene3D" id="3.40.50.300">
    <property type="entry name" value="P-loop containing nucleotide triphosphate hydrolases"/>
    <property type="match status" value="2"/>
</dbReference>